<evidence type="ECO:0000313" key="6">
    <source>
        <dbReference type="EMBL" id="RNB75690.1"/>
    </source>
</evidence>
<dbReference type="FunFam" id="1.20.1090.10:FF:000001">
    <property type="entry name" value="Aldehyde-alcohol dehydrogenase"/>
    <property type="match status" value="1"/>
</dbReference>
<dbReference type="FunFam" id="3.40.50.1970:FF:000003">
    <property type="entry name" value="Alcohol dehydrogenase, iron-containing"/>
    <property type="match status" value="1"/>
</dbReference>
<evidence type="ECO:0000256" key="2">
    <source>
        <dbReference type="ARBA" id="ARBA00023002"/>
    </source>
</evidence>
<evidence type="ECO:0000259" key="4">
    <source>
        <dbReference type="Pfam" id="PF00465"/>
    </source>
</evidence>
<dbReference type="InterPro" id="IPR001670">
    <property type="entry name" value="ADH_Fe/GldA"/>
</dbReference>
<name>A0A3M8CJ40_9BACL</name>
<dbReference type="PANTHER" id="PTHR11496:SF102">
    <property type="entry name" value="ALCOHOL DEHYDROGENASE 4"/>
    <property type="match status" value="1"/>
</dbReference>
<dbReference type="RefSeq" id="WP_122914654.1">
    <property type="nucleotide sequence ID" value="NZ_RHHT01000045.1"/>
</dbReference>
<keyword evidence="3" id="KW-0520">NAD</keyword>
<feature type="domain" description="Fe-containing alcohol dehydrogenase-like C-terminal" evidence="5">
    <location>
        <begin position="192"/>
        <end position="387"/>
    </location>
</feature>
<gene>
    <name evidence="6" type="ORF">EDM58_18615</name>
</gene>
<proteinExistence type="inferred from homology"/>
<dbReference type="InterPro" id="IPR039697">
    <property type="entry name" value="Alcohol_dehydrogenase_Fe"/>
</dbReference>
<evidence type="ECO:0000256" key="1">
    <source>
        <dbReference type="ARBA" id="ARBA00007358"/>
    </source>
</evidence>
<dbReference type="GO" id="GO:0046872">
    <property type="term" value="F:metal ion binding"/>
    <property type="evidence" value="ECO:0007669"/>
    <property type="project" value="InterPro"/>
</dbReference>
<dbReference type="AlphaFoldDB" id="A0A3M8CJ40"/>
<dbReference type="CDD" id="cd08551">
    <property type="entry name" value="Fe-ADH"/>
    <property type="match status" value="1"/>
</dbReference>
<dbReference type="Proteomes" id="UP000281915">
    <property type="component" value="Unassembled WGS sequence"/>
</dbReference>
<organism evidence="6 7">
    <name type="scientific">Brevibacillus panacihumi</name>
    <dbReference type="NCBI Taxonomy" id="497735"/>
    <lineage>
        <taxon>Bacteria</taxon>
        <taxon>Bacillati</taxon>
        <taxon>Bacillota</taxon>
        <taxon>Bacilli</taxon>
        <taxon>Bacillales</taxon>
        <taxon>Paenibacillaceae</taxon>
        <taxon>Brevibacillus</taxon>
    </lineage>
</organism>
<feature type="domain" description="Alcohol dehydrogenase iron-type/glycerol dehydrogenase GldA" evidence="4">
    <location>
        <begin position="13"/>
        <end position="179"/>
    </location>
</feature>
<accession>A0A3M8CJ40</accession>
<protein>
    <submittedName>
        <fullName evidence="6">Iron-containing alcohol dehydrogenase</fullName>
    </submittedName>
</protein>
<evidence type="ECO:0000256" key="3">
    <source>
        <dbReference type="ARBA" id="ARBA00023027"/>
    </source>
</evidence>
<dbReference type="Pfam" id="PF00465">
    <property type="entry name" value="Fe-ADH"/>
    <property type="match status" value="1"/>
</dbReference>
<keyword evidence="2" id="KW-0560">Oxidoreductase</keyword>
<evidence type="ECO:0000313" key="7">
    <source>
        <dbReference type="Proteomes" id="UP000281915"/>
    </source>
</evidence>
<dbReference type="GO" id="GO:0004022">
    <property type="term" value="F:alcohol dehydrogenase (NAD+) activity"/>
    <property type="evidence" value="ECO:0007669"/>
    <property type="project" value="UniProtKB-ARBA"/>
</dbReference>
<dbReference type="Gene3D" id="1.20.1090.10">
    <property type="entry name" value="Dehydroquinate synthase-like - alpha domain"/>
    <property type="match status" value="1"/>
</dbReference>
<sequence>MAMLSYQEFLLGTRLVFGPGCVERMEEEIRRQGYENILLVTDQGIVRSGVFEHVMGVLDAAKIRYSVFDEVQSNPDVAHIDKAYHSIREQQTDLIIAVGGGSVMDAAKAFALLLANHGSIRDYEGRGVFQEEAIPLLAVPTTVGTGSEVTRACVISDHERHLKMIVGGPSLAPKIAFLDACLLTKLPSHLVAATGIDALTHAIEGYVCKKANPITDALNRHALAMIHSAIRPAVADSRNLEAINNMLMASTIAGVGAGNASLGIVHAISHAIGGYYDVPHGLVNGILLPLAIEWNWIANPAKYADVFELLGGGCRHAWSLEEKAKEAAAVVRSLLEDLQMPQRLTELGLKASNIDLIAKQAIEDGYVPNNPRQITEADVRKLIAAAW</sequence>
<comment type="similarity">
    <text evidence="1">Belongs to the iron-containing alcohol dehydrogenase family.</text>
</comment>
<dbReference type="PROSITE" id="PS00913">
    <property type="entry name" value="ADH_IRON_1"/>
    <property type="match status" value="1"/>
</dbReference>
<dbReference type="Gene3D" id="3.40.50.1970">
    <property type="match status" value="1"/>
</dbReference>
<dbReference type="InterPro" id="IPR018211">
    <property type="entry name" value="ADH_Fe_CS"/>
</dbReference>
<dbReference type="EMBL" id="RHHT01000045">
    <property type="protein sequence ID" value="RNB75690.1"/>
    <property type="molecule type" value="Genomic_DNA"/>
</dbReference>
<dbReference type="Pfam" id="PF25137">
    <property type="entry name" value="ADH_Fe_C"/>
    <property type="match status" value="1"/>
</dbReference>
<dbReference type="InterPro" id="IPR056798">
    <property type="entry name" value="ADH_Fe_C"/>
</dbReference>
<dbReference type="PANTHER" id="PTHR11496">
    <property type="entry name" value="ALCOHOL DEHYDROGENASE"/>
    <property type="match status" value="1"/>
</dbReference>
<evidence type="ECO:0000259" key="5">
    <source>
        <dbReference type="Pfam" id="PF25137"/>
    </source>
</evidence>
<comment type="caution">
    <text evidence="6">The sequence shown here is derived from an EMBL/GenBank/DDBJ whole genome shotgun (WGS) entry which is preliminary data.</text>
</comment>
<reference evidence="6 7" key="1">
    <citation type="submission" date="2018-10" db="EMBL/GenBank/DDBJ databases">
        <title>Phylogenomics of Brevibacillus.</title>
        <authorList>
            <person name="Dunlap C."/>
        </authorList>
    </citation>
    <scope>NUCLEOTIDE SEQUENCE [LARGE SCALE GENOMIC DNA]</scope>
    <source>
        <strain evidence="6 7">JCM 15085</strain>
    </source>
</reference>
<dbReference type="SUPFAM" id="SSF56796">
    <property type="entry name" value="Dehydroquinate synthase-like"/>
    <property type="match status" value="1"/>
</dbReference>